<dbReference type="GO" id="GO:0008713">
    <property type="term" value="F:ADP-heptose-lipopolysaccharide heptosyltransferase activity"/>
    <property type="evidence" value="ECO:0007669"/>
    <property type="project" value="TreeGrafter"/>
</dbReference>
<keyword evidence="1" id="KW-0328">Glycosyltransferase</keyword>
<proteinExistence type="predicted"/>
<dbReference type="GO" id="GO:0005829">
    <property type="term" value="C:cytosol"/>
    <property type="evidence" value="ECO:0007669"/>
    <property type="project" value="TreeGrafter"/>
</dbReference>
<organism evidence="3 4">
    <name type="scientific">Nitrospira lenta</name>
    <dbReference type="NCBI Taxonomy" id="1436998"/>
    <lineage>
        <taxon>Bacteria</taxon>
        <taxon>Pseudomonadati</taxon>
        <taxon>Nitrospirota</taxon>
        <taxon>Nitrospiria</taxon>
        <taxon>Nitrospirales</taxon>
        <taxon>Nitrospiraceae</taxon>
        <taxon>Nitrospira</taxon>
    </lineage>
</organism>
<dbReference type="Pfam" id="PF01075">
    <property type="entry name" value="Glyco_transf_9"/>
    <property type="match status" value="1"/>
</dbReference>
<keyword evidence="4" id="KW-1185">Reference proteome</keyword>
<dbReference type="Gene3D" id="3.40.50.2000">
    <property type="entry name" value="Glycogen Phosphorylase B"/>
    <property type="match status" value="2"/>
</dbReference>
<dbReference type="GO" id="GO:0009244">
    <property type="term" value="P:lipopolysaccharide core region biosynthetic process"/>
    <property type="evidence" value="ECO:0007669"/>
    <property type="project" value="TreeGrafter"/>
</dbReference>
<keyword evidence="2 3" id="KW-0808">Transferase</keyword>
<accession>A0A330L9W1</accession>
<dbReference type="Proteomes" id="UP000248168">
    <property type="component" value="Unassembled WGS sequence"/>
</dbReference>
<dbReference type="InterPro" id="IPR051199">
    <property type="entry name" value="LPS_LOS_Heptosyltrfase"/>
</dbReference>
<dbReference type="EMBL" id="OUNR01000017">
    <property type="protein sequence ID" value="SPP65644.1"/>
    <property type="molecule type" value="Genomic_DNA"/>
</dbReference>
<gene>
    <name evidence="3" type="ORF">NITLEN_40117</name>
</gene>
<name>A0A330L9W1_9BACT</name>
<dbReference type="InParanoid" id="A0A330L9W1"/>
<evidence type="ECO:0000313" key="3">
    <source>
        <dbReference type="EMBL" id="SPP65644.1"/>
    </source>
</evidence>
<dbReference type="AlphaFoldDB" id="A0A330L9W1"/>
<dbReference type="PANTHER" id="PTHR30160">
    <property type="entry name" value="TETRAACYLDISACCHARIDE 4'-KINASE-RELATED"/>
    <property type="match status" value="1"/>
</dbReference>
<evidence type="ECO:0000256" key="2">
    <source>
        <dbReference type="ARBA" id="ARBA00022679"/>
    </source>
</evidence>
<protein>
    <submittedName>
        <fullName evidence="3">Putative ADP-heptose-LPS heptosyltransferase</fullName>
    </submittedName>
</protein>
<dbReference type="RefSeq" id="WP_181416839.1">
    <property type="nucleotide sequence ID" value="NZ_OUNR01000017.1"/>
</dbReference>
<sequence length="339" mass="37251">MNVLIVRPDGIGDLVLSLPVATQLRQLIPGVRIGVLANPVAAPILEHHPDIDYVRTVSLQAAIPDMMQAFSGGIDAVIFLKPFRRLMWAAWRAGVPLRVATGFRWQSVLSNRWVYEHRSSFQKHESDYNVEMLKGLRLTPLSVVAPVLRLTDAERAGGERHWSGTVMPRVVIHPGGVSARHWRPVHYRDLAQMLAQQGYAVVLTGSPVERDQFQREALDGAVLHPGISNLMGQLTVRELMAVIGAAHVVVSGATGPAHLAAALSVPTVSLFDPRRNNLPTRWKPLGRGVLLRPDVPTCEKCIGEACPYWDCLDRFTVADVAARLGAVVRSVQPLTIHHV</sequence>
<reference evidence="4" key="1">
    <citation type="submission" date="2018-04" db="EMBL/GenBank/DDBJ databases">
        <authorList>
            <person name="Lucker S."/>
            <person name="Sakoula D."/>
        </authorList>
    </citation>
    <scope>NUCLEOTIDE SEQUENCE [LARGE SCALE GENOMIC DNA]</scope>
</reference>
<dbReference type="SUPFAM" id="SSF53756">
    <property type="entry name" value="UDP-Glycosyltransferase/glycogen phosphorylase"/>
    <property type="match status" value="1"/>
</dbReference>
<evidence type="ECO:0000256" key="1">
    <source>
        <dbReference type="ARBA" id="ARBA00022676"/>
    </source>
</evidence>
<evidence type="ECO:0000313" key="4">
    <source>
        <dbReference type="Proteomes" id="UP000248168"/>
    </source>
</evidence>
<dbReference type="InterPro" id="IPR002201">
    <property type="entry name" value="Glyco_trans_9"/>
</dbReference>
<dbReference type="CDD" id="cd03789">
    <property type="entry name" value="GT9_LPS_heptosyltransferase"/>
    <property type="match status" value="1"/>
</dbReference>